<feature type="region of interest" description="Disordered" evidence="1">
    <location>
        <begin position="195"/>
        <end position="215"/>
    </location>
</feature>
<evidence type="ECO:0000256" key="1">
    <source>
        <dbReference type="SAM" id="MobiDB-lite"/>
    </source>
</evidence>
<dbReference type="OrthoDB" id="8768982at2"/>
<accession>A0A238D397</accession>
<keyword evidence="2" id="KW-0812">Transmembrane</keyword>
<protein>
    <recommendedName>
        <fullName evidence="5">Polymer-forming cytoskeletal protein</fullName>
    </recommendedName>
</protein>
<evidence type="ECO:0000313" key="4">
    <source>
        <dbReference type="Proteomes" id="UP000214566"/>
    </source>
</evidence>
<dbReference type="Proteomes" id="UP000214566">
    <property type="component" value="Unassembled WGS sequence"/>
</dbReference>
<organism evidence="3 4">
    <name type="scientific">Thiomonas delicata</name>
    <name type="common">Thiomonas cuprina</name>
    <dbReference type="NCBI Taxonomy" id="364030"/>
    <lineage>
        <taxon>Bacteria</taxon>
        <taxon>Pseudomonadati</taxon>
        <taxon>Pseudomonadota</taxon>
        <taxon>Betaproteobacteria</taxon>
        <taxon>Burkholderiales</taxon>
        <taxon>Thiomonas</taxon>
    </lineage>
</organism>
<reference evidence="3 4" key="1">
    <citation type="submission" date="2016-06" db="EMBL/GenBank/DDBJ databases">
        <authorList>
            <person name="Kjaerup R.B."/>
            <person name="Dalgaard T.S."/>
            <person name="Juul-Madsen H.R."/>
        </authorList>
    </citation>
    <scope>NUCLEOTIDE SEQUENCE [LARGE SCALE GENOMIC DNA]</scope>
    <source>
        <strain evidence="3 4">DSM 16361</strain>
    </source>
</reference>
<evidence type="ECO:0000256" key="2">
    <source>
        <dbReference type="SAM" id="Phobius"/>
    </source>
</evidence>
<dbReference type="AlphaFoldDB" id="A0A238D397"/>
<gene>
    <name evidence="3" type="ORF">THIARS_60481</name>
</gene>
<name>A0A238D397_THIDL</name>
<keyword evidence="2" id="KW-0472">Membrane</keyword>
<evidence type="ECO:0000313" key="3">
    <source>
        <dbReference type="EMBL" id="SBP87768.1"/>
    </source>
</evidence>
<dbReference type="RefSeq" id="WP_141202346.1">
    <property type="nucleotide sequence ID" value="NZ_LT592170.1"/>
</dbReference>
<keyword evidence="4" id="KW-1185">Reference proteome</keyword>
<feature type="transmembrane region" description="Helical" evidence="2">
    <location>
        <begin position="6"/>
        <end position="25"/>
    </location>
</feature>
<proteinExistence type="predicted"/>
<evidence type="ECO:0008006" key="5">
    <source>
        <dbReference type="Google" id="ProtNLM"/>
    </source>
</evidence>
<sequence>MSPIELTLMVVFVLGTMTFLTLPFLPAWQEWRHPSDEAALPVPAHDSNQVSHFANSWRKQRGGDGLNTPSVDTSNELQLQHMFDVHDVQAWNHIDAPVVATKTVVLATPVECLRPVHAAVDFRAVGGSTFSSIMSSGWIKLGPLSRVTEWAHGDKGLRLGGFSIGLRRLSSDGTIELAKGCCFERMHAPAVQFGRTPARSERPVPPAGSPSEFSELPGMEHRGGHLYRVNGNCTVPENRHYVGSLIVTGILTIGAFTRIEGDVKARQGIRLGFHAEVLGSVICEDTIHFLAGSSANGPVTSETNVLLDHGVQVGHEHGPTSISAPTIIAESGAVAHGTVWAREAGVVWGLA</sequence>
<keyword evidence="2" id="KW-1133">Transmembrane helix</keyword>
<dbReference type="EMBL" id="FLMQ01000055">
    <property type="protein sequence ID" value="SBP87768.1"/>
    <property type="molecule type" value="Genomic_DNA"/>
</dbReference>